<dbReference type="Gene3D" id="3.40.50.720">
    <property type="entry name" value="NAD(P)-binding Rossmann-like Domain"/>
    <property type="match status" value="1"/>
</dbReference>
<dbReference type="GO" id="GO:0042602">
    <property type="term" value="F:riboflavin reductase (NADPH) activity"/>
    <property type="evidence" value="ECO:0007669"/>
    <property type="project" value="TreeGrafter"/>
</dbReference>
<dbReference type="Proteomes" id="UP000033956">
    <property type="component" value="Unassembled WGS sequence"/>
</dbReference>
<accession>A0A0M2HHX0</accession>
<comment type="caution">
    <text evidence="2">The sequence shown here is derived from an EMBL/GenBank/DDBJ whole genome shotgun (WGS) entry which is preliminary data.</text>
</comment>
<dbReference type="InterPro" id="IPR036291">
    <property type="entry name" value="NAD(P)-bd_dom_sf"/>
</dbReference>
<dbReference type="PANTHER" id="PTHR43355">
    <property type="entry name" value="FLAVIN REDUCTASE (NADPH)"/>
    <property type="match status" value="1"/>
</dbReference>
<reference evidence="2 3" key="1">
    <citation type="submission" date="2015-02" db="EMBL/GenBank/DDBJ databases">
        <title>Draft genome sequences of ten Microbacterium spp. with emphasis on heavy metal contaminated environments.</title>
        <authorList>
            <person name="Corretto E."/>
        </authorList>
    </citation>
    <scope>NUCLEOTIDE SEQUENCE [LARGE SCALE GENOMIC DNA]</scope>
    <source>
        <strain evidence="2 3">DSM 12510</strain>
    </source>
</reference>
<evidence type="ECO:0000313" key="2">
    <source>
        <dbReference type="EMBL" id="KJL43895.1"/>
    </source>
</evidence>
<proteinExistence type="predicted"/>
<dbReference type="AlphaFoldDB" id="A0A0M2HHX0"/>
<dbReference type="GO" id="GO:0004074">
    <property type="term" value="F:biliverdin reductase [NAD(P)H] activity"/>
    <property type="evidence" value="ECO:0007669"/>
    <property type="project" value="TreeGrafter"/>
</dbReference>
<evidence type="ECO:0000259" key="1">
    <source>
        <dbReference type="Pfam" id="PF13460"/>
    </source>
</evidence>
<dbReference type="InterPro" id="IPR051606">
    <property type="entry name" value="Polyketide_Oxido-like"/>
</dbReference>
<dbReference type="RefSeq" id="WP_045274694.1">
    <property type="nucleotide sequence ID" value="NZ_BAAAUP010000003.1"/>
</dbReference>
<dbReference type="EMBL" id="JYIZ01000035">
    <property type="protein sequence ID" value="KJL43895.1"/>
    <property type="molecule type" value="Genomic_DNA"/>
</dbReference>
<dbReference type="Pfam" id="PF13460">
    <property type="entry name" value="NAD_binding_10"/>
    <property type="match status" value="1"/>
</dbReference>
<protein>
    <submittedName>
        <fullName evidence="2">NmrA-like family protein</fullName>
    </submittedName>
</protein>
<dbReference type="PATRIC" id="fig|92835.4.peg.708"/>
<evidence type="ECO:0000313" key="3">
    <source>
        <dbReference type="Proteomes" id="UP000033956"/>
    </source>
</evidence>
<keyword evidence="3" id="KW-1185">Reference proteome</keyword>
<dbReference type="InterPro" id="IPR016040">
    <property type="entry name" value="NAD(P)-bd_dom"/>
</dbReference>
<name>A0A0M2HHX0_9MICO</name>
<dbReference type="PANTHER" id="PTHR43355:SF2">
    <property type="entry name" value="FLAVIN REDUCTASE (NADPH)"/>
    <property type="match status" value="1"/>
</dbReference>
<organism evidence="2 3">
    <name type="scientific">Microbacterium terrae</name>
    <dbReference type="NCBI Taxonomy" id="69369"/>
    <lineage>
        <taxon>Bacteria</taxon>
        <taxon>Bacillati</taxon>
        <taxon>Actinomycetota</taxon>
        <taxon>Actinomycetes</taxon>
        <taxon>Micrococcales</taxon>
        <taxon>Microbacteriaceae</taxon>
        <taxon>Microbacterium</taxon>
    </lineage>
</organism>
<dbReference type="OrthoDB" id="3763081at2"/>
<feature type="domain" description="NAD(P)-binding" evidence="1">
    <location>
        <begin position="7"/>
        <end position="197"/>
    </location>
</feature>
<dbReference type="SUPFAM" id="SSF51735">
    <property type="entry name" value="NAD(P)-binding Rossmann-fold domains"/>
    <property type="match status" value="1"/>
</dbReference>
<dbReference type="STRING" id="92835.RS81_00688"/>
<gene>
    <name evidence="2" type="ORF">RS81_00688</name>
</gene>
<sequence>MKIVVLGATGNVGSRFITQAVHAGHQVVAFARTPEAVAVQPGVTTAKGAAEDTAALTTAAQDADALLVSITGSLRDRDFMQRTLPKIIDAAKTAGVARVVLVSAFGAGDTAQKASGSARLIYRTALRGFLADKAAADQLLQASGLDWTIVYPVNLKDAPALPETAIQPLTGVGSVPGLPTLPFDNVATALVGIITDPATTRQRLLITTPKGWKPLR</sequence>